<keyword evidence="5" id="KW-0067">ATP-binding</keyword>
<evidence type="ECO:0000313" key="9">
    <source>
        <dbReference type="Proteomes" id="UP000014074"/>
    </source>
</evidence>
<dbReference type="GO" id="GO:0032259">
    <property type="term" value="P:methylation"/>
    <property type="evidence" value="ECO:0007669"/>
    <property type="project" value="UniProtKB-KW"/>
</dbReference>
<reference evidence="9" key="1">
    <citation type="journal article" date="2013" name="Genome Announc.">
        <title>Draft genome sequence of the ascomycete Phaeoacremonium aleophilum strain UCR-PA7, a causal agent of the esca disease complex in grapevines.</title>
        <authorList>
            <person name="Blanco-Ulate B."/>
            <person name="Rolshausen P."/>
            <person name="Cantu D."/>
        </authorList>
    </citation>
    <scope>NUCLEOTIDE SEQUENCE [LARGE SCALE GENOMIC DNA]</scope>
    <source>
        <strain evidence="9">UCR-PA7</strain>
    </source>
</reference>
<dbReference type="RefSeq" id="XP_007911765.1">
    <property type="nucleotide sequence ID" value="XM_007913574.1"/>
</dbReference>
<dbReference type="GO" id="GO:0016787">
    <property type="term" value="F:hydrolase activity"/>
    <property type="evidence" value="ECO:0007669"/>
    <property type="project" value="UniProtKB-KW"/>
</dbReference>
<dbReference type="GO" id="GO:0006281">
    <property type="term" value="P:DNA repair"/>
    <property type="evidence" value="ECO:0007669"/>
    <property type="project" value="TreeGrafter"/>
</dbReference>
<accession>R8BW37</accession>
<evidence type="ECO:0000256" key="5">
    <source>
        <dbReference type="ARBA" id="ARBA00022840"/>
    </source>
</evidence>
<sequence>MPATPDVITDAAQSQKSARVSVDLSSVFREQVKKAASLGQLKSDKLGAMKFNVATLCSGTDAPILACEAFQEACRVLELGNLIEFNQLFSCEIEPFKQAYIRRNTKTPLLIFRDVVEVGNLKSTRAMTADGCMETVPTNVDLLVFGSSCVDFSNLNNAKKKQYGDLTAAFVAKFTQKVVDGDPDHASQPGSVDRDFFKILLEHMPDDTTTARPKIVIVENVKTAPWNKFTNFYFPKCGYAAKAITLDSNNYGVPQTRQRGWLIAVDYAIFKEKSTDILESWAKTMVLLQHPDRVNIERFLLSPEDPRAIRARAETQAKDGGNQTSWIRSKTRHENVRRFYKIPDDAPSLNHIEQVGSRVAYMEPHQRCDRAWIRSQPVRVLDMIDIVYAIGLTRDCDITYKVLVVDLSQNADRVPRLKIDGNDIGGIGCITPDGLPFLTNQQRLITGCEALHLQGIPIDDLLLSSETQAQLRDLAGNAMTATVASASILSMIVALDSHAPRSVKRVSPDTCEDGLQRNSSEGSKAPSQPEGEVILWSPKSYRVIDSSFKDVFTSGRRYCFCHDTFATLPDIRYLSSQDNKEGMTVLDLLNAMHSSSPICYLDGITITEDITVHYRSQHMLLQAVVSKQGTATTVTWYILVNPASDLVKHQNKAFELEQPIARAVCFADLEGPKRSVMPTLHDEWQVWKANRLTFKMHATQQEGVDIRLRFTEDAFNKLPGNIPEVYREKISQDLLSDLGLKYSKKANCGTAERALHKADTTDNYLFKDCRPFRSADKDQFVIARAHRQLESREYREVSMRFDPNVQFHKKFPAQVKSYIDGHWIPMDKNSIILDTNDISHESVHDLAPGNGDQLQGTQQIFTEAEVHVGSRASFSKGEATINDSDRTIIAFQAKLRYDPNDAIALLKAGSRPLEDGWYRVRNGRIPAFAKSINLFLLKLPREGFPGYIQGQAIEFRLEEATKTARMPPPVPKVEFVELNPDKQIKERIYYPYEDQNQARLHMDAMKSLPPALGVTFKANKHRSIETRITANPELLIHLALQNLADNSRLDRHSDFIREKATGSIAIDAAYLSPCKTFHSLSSFLKPAFTAGKVLSLNEDGLNIPYARSRENLIAEHLDKMESFKDNKVTLDPDQVIALGKMICRERYAAPFEEREFSECFSQDLGVSVMATVSRKNDGKYWGSTGGVLAHDVGYGKTILCLAVCDSQWDHDQLKSSIRQSRDLTERSYDQDGGRVSQSVETRIHLKATLIVVPATIMDQWASEIDAKLQSSSRQWAVECIKTINDLKRITIQKMRQANIVLVSDSLFNEKYVDLIAGFSGQKRFGKYTARSYETWNQRARSSLRDII</sequence>
<dbReference type="PANTHER" id="PTHR45626">
    <property type="entry name" value="TRANSCRIPTION TERMINATION FACTOR 2-RELATED"/>
    <property type="match status" value="1"/>
</dbReference>
<protein>
    <submittedName>
        <fullName evidence="8">Putative snf2 super family protein</fullName>
    </submittedName>
</protein>
<dbReference type="EMBL" id="KB932820">
    <property type="protein sequence ID" value="EOO03514.1"/>
    <property type="molecule type" value="Genomic_DNA"/>
</dbReference>
<feature type="compositionally biased region" description="Polar residues" evidence="6">
    <location>
        <begin position="516"/>
        <end position="526"/>
    </location>
</feature>
<dbReference type="GO" id="GO:0008094">
    <property type="term" value="F:ATP-dependent activity, acting on DNA"/>
    <property type="evidence" value="ECO:0007669"/>
    <property type="project" value="TreeGrafter"/>
</dbReference>
<keyword evidence="4" id="KW-0378">Hydrolase</keyword>
<keyword evidence="9" id="KW-1185">Reference proteome</keyword>
<evidence type="ECO:0000256" key="3">
    <source>
        <dbReference type="ARBA" id="ARBA00022741"/>
    </source>
</evidence>
<dbReference type="InterPro" id="IPR000330">
    <property type="entry name" value="SNF2_N"/>
</dbReference>
<keyword evidence="2" id="KW-0808">Transferase</keyword>
<evidence type="ECO:0000256" key="1">
    <source>
        <dbReference type="ARBA" id="ARBA00022603"/>
    </source>
</evidence>
<dbReference type="Pfam" id="PF00145">
    <property type="entry name" value="DNA_methylase"/>
    <property type="match status" value="1"/>
</dbReference>
<dbReference type="HOGENOM" id="CLU_258500_0_0_1"/>
<evidence type="ECO:0000256" key="2">
    <source>
        <dbReference type="ARBA" id="ARBA00022679"/>
    </source>
</evidence>
<evidence type="ECO:0000313" key="8">
    <source>
        <dbReference type="EMBL" id="EOO03514.1"/>
    </source>
</evidence>
<dbReference type="Gene3D" id="3.40.50.150">
    <property type="entry name" value="Vaccinia Virus protein VP39"/>
    <property type="match status" value="1"/>
</dbReference>
<dbReference type="Proteomes" id="UP000014074">
    <property type="component" value="Unassembled WGS sequence"/>
</dbReference>
<organism evidence="8 9">
    <name type="scientific">Phaeoacremonium minimum (strain UCR-PA7)</name>
    <name type="common">Esca disease fungus</name>
    <name type="synonym">Togninia minima</name>
    <dbReference type="NCBI Taxonomy" id="1286976"/>
    <lineage>
        <taxon>Eukaryota</taxon>
        <taxon>Fungi</taxon>
        <taxon>Dikarya</taxon>
        <taxon>Ascomycota</taxon>
        <taxon>Pezizomycotina</taxon>
        <taxon>Sordariomycetes</taxon>
        <taxon>Sordariomycetidae</taxon>
        <taxon>Togniniales</taxon>
        <taxon>Togniniaceae</taxon>
        <taxon>Phaeoacremonium</taxon>
    </lineage>
</organism>
<dbReference type="InterPro" id="IPR027417">
    <property type="entry name" value="P-loop_NTPase"/>
</dbReference>
<dbReference type="KEGG" id="tmn:UCRPA7_985"/>
<keyword evidence="1" id="KW-0489">Methyltransferase</keyword>
<dbReference type="GO" id="GO:0005634">
    <property type="term" value="C:nucleus"/>
    <property type="evidence" value="ECO:0007669"/>
    <property type="project" value="TreeGrafter"/>
</dbReference>
<evidence type="ECO:0000256" key="4">
    <source>
        <dbReference type="ARBA" id="ARBA00022801"/>
    </source>
</evidence>
<feature type="region of interest" description="Disordered" evidence="6">
    <location>
        <begin position="504"/>
        <end position="530"/>
    </location>
</feature>
<feature type="domain" description="SNF2 N-terminal" evidence="7">
    <location>
        <begin position="1165"/>
        <end position="1298"/>
    </location>
</feature>
<dbReference type="GeneID" id="19329924"/>
<dbReference type="GO" id="GO:0008168">
    <property type="term" value="F:methyltransferase activity"/>
    <property type="evidence" value="ECO:0007669"/>
    <property type="project" value="UniProtKB-KW"/>
</dbReference>
<keyword evidence="3" id="KW-0547">Nucleotide-binding</keyword>
<proteinExistence type="predicted"/>
<dbReference type="PANTHER" id="PTHR45626:SF22">
    <property type="entry name" value="DNA REPAIR PROTEIN RAD5"/>
    <property type="match status" value="1"/>
</dbReference>
<name>R8BW37_PHAM7</name>
<dbReference type="OrthoDB" id="423221at2759"/>
<dbReference type="InterPro" id="IPR050628">
    <property type="entry name" value="SNF2_RAD54_helicase_TF"/>
</dbReference>
<dbReference type="GO" id="GO:0005524">
    <property type="term" value="F:ATP binding"/>
    <property type="evidence" value="ECO:0007669"/>
    <property type="project" value="UniProtKB-KW"/>
</dbReference>
<dbReference type="SUPFAM" id="SSF52540">
    <property type="entry name" value="P-loop containing nucleoside triphosphate hydrolases"/>
    <property type="match status" value="1"/>
</dbReference>
<dbReference type="InterPro" id="IPR038718">
    <property type="entry name" value="SNF2-like_sf"/>
</dbReference>
<dbReference type="InterPro" id="IPR029063">
    <property type="entry name" value="SAM-dependent_MTases_sf"/>
</dbReference>
<dbReference type="Pfam" id="PF00176">
    <property type="entry name" value="SNF2-rel_dom"/>
    <property type="match status" value="1"/>
</dbReference>
<dbReference type="Gene3D" id="3.40.50.10810">
    <property type="entry name" value="Tandem AAA-ATPase domain"/>
    <property type="match status" value="1"/>
</dbReference>
<dbReference type="InterPro" id="IPR001525">
    <property type="entry name" value="C5_MeTfrase"/>
</dbReference>
<gene>
    <name evidence="8" type="ORF">UCRPA7_985</name>
</gene>
<dbReference type="eggNOG" id="KOG0298">
    <property type="taxonomic scope" value="Eukaryota"/>
</dbReference>
<evidence type="ECO:0000256" key="6">
    <source>
        <dbReference type="SAM" id="MobiDB-lite"/>
    </source>
</evidence>
<dbReference type="SUPFAM" id="SSF53335">
    <property type="entry name" value="S-adenosyl-L-methionine-dependent methyltransferases"/>
    <property type="match status" value="1"/>
</dbReference>
<evidence type="ECO:0000259" key="7">
    <source>
        <dbReference type="Pfam" id="PF00176"/>
    </source>
</evidence>